<keyword evidence="2" id="KW-0808">Transferase</keyword>
<dbReference type="InterPro" id="IPR049625">
    <property type="entry name" value="Glyco_transf_61_cat"/>
</dbReference>
<dbReference type="Pfam" id="PF04577">
    <property type="entry name" value="Glyco_transf_61"/>
    <property type="match status" value="1"/>
</dbReference>
<gene>
    <name evidence="2" type="ORF">DXB93_07960</name>
</gene>
<dbReference type="GO" id="GO:0016757">
    <property type="term" value="F:glycosyltransferase activity"/>
    <property type="evidence" value="ECO:0007669"/>
    <property type="project" value="InterPro"/>
</dbReference>
<evidence type="ECO:0000313" key="3">
    <source>
        <dbReference type="Proteomes" id="UP000261032"/>
    </source>
</evidence>
<protein>
    <submittedName>
        <fullName evidence="2">Glycosyltransferase family 61 protein</fullName>
    </submittedName>
</protein>
<accession>A0A3E3EDM3</accession>
<evidence type="ECO:0000259" key="1">
    <source>
        <dbReference type="Pfam" id="PF04577"/>
    </source>
</evidence>
<evidence type="ECO:0000313" key="2">
    <source>
        <dbReference type="EMBL" id="RGD85498.1"/>
    </source>
</evidence>
<name>A0A3E3EDM3_9FIRM</name>
<sequence length="397" mass="46083">MKMINRIKNKTHNIFIDSKKKIYSNTFCLIRDPYTIFQDYYILKEENYEVVKLPDIYKVRRNACFEAFSKKISILEINNATVFKGSDIVITSKGAILEKLNDFNYSKNIMLDSNLVRNTKKGLEIYIPKETVQITGRCISLLGVFDTIWAHFEVQIFPRLIFADIADLLEDNISILVPKYTDNHIAITINNYLKDKNVTIIEVENDTNYCCEKFYYIPLTAQYPNHTNYLLSSDCVIPKITKDAIYKGLVHSADITNNNNIKEYDKIYLPRNENVGRTLLNGKSIENEFIKLGFKVIEPHKLSYDEKIFIFSNAKIIVGPYSAAFTNLYWCNNAKALIISNLMRTSESYYEVPKVKSLWVTGEDEEPNNPHSSFYVPLNKILSAYEYLLLEKDIEED</sequence>
<dbReference type="Proteomes" id="UP000261032">
    <property type="component" value="Unassembled WGS sequence"/>
</dbReference>
<feature type="domain" description="Glycosyltransferase 61 catalytic" evidence="1">
    <location>
        <begin position="149"/>
        <end position="335"/>
    </location>
</feature>
<comment type="caution">
    <text evidence="2">The sequence shown here is derived from an EMBL/GenBank/DDBJ whole genome shotgun (WGS) entry which is preliminary data.</text>
</comment>
<dbReference type="AlphaFoldDB" id="A0A3E3EDM3"/>
<dbReference type="EMBL" id="QUSL01000010">
    <property type="protein sequence ID" value="RGD85498.1"/>
    <property type="molecule type" value="Genomic_DNA"/>
</dbReference>
<reference evidence="2 3" key="1">
    <citation type="submission" date="2018-08" db="EMBL/GenBank/DDBJ databases">
        <title>A genome reference for cultivated species of the human gut microbiota.</title>
        <authorList>
            <person name="Zou Y."/>
            <person name="Xue W."/>
            <person name="Luo G."/>
        </authorList>
    </citation>
    <scope>NUCLEOTIDE SEQUENCE [LARGE SCALE GENOMIC DNA]</scope>
    <source>
        <strain evidence="2 3">OM06-4</strain>
    </source>
</reference>
<proteinExistence type="predicted"/>
<dbReference type="RefSeq" id="WP_117581242.1">
    <property type="nucleotide sequence ID" value="NZ_QUSL01000010.1"/>
</dbReference>
<organism evidence="2 3">
    <name type="scientific">Thomasclavelia ramosa</name>
    <dbReference type="NCBI Taxonomy" id="1547"/>
    <lineage>
        <taxon>Bacteria</taxon>
        <taxon>Bacillati</taxon>
        <taxon>Bacillota</taxon>
        <taxon>Erysipelotrichia</taxon>
        <taxon>Erysipelotrichales</taxon>
        <taxon>Coprobacillaceae</taxon>
        <taxon>Thomasclavelia</taxon>
    </lineage>
</organism>